<feature type="domain" description="Apple" evidence="3">
    <location>
        <begin position="124"/>
        <end position="209"/>
    </location>
</feature>
<protein>
    <recommendedName>
        <fullName evidence="3">Apple domain-containing protein</fullName>
    </recommendedName>
</protein>
<dbReference type="SMART" id="SM00473">
    <property type="entry name" value="PAN_AP"/>
    <property type="match status" value="5"/>
</dbReference>
<keyword evidence="2" id="KW-0812">Transmembrane</keyword>
<dbReference type="CDD" id="cd01099">
    <property type="entry name" value="PAN_AP_HGF"/>
    <property type="match status" value="2"/>
</dbReference>
<dbReference type="InterPro" id="IPR003609">
    <property type="entry name" value="Pan_app"/>
</dbReference>
<comment type="caution">
    <text evidence="4">The sequence shown here is derived from an EMBL/GenBank/DDBJ whole genome shotgun (WGS) entry which is preliminary data.</text>
</comment>
<keyword evidence="2" id="KW-1133">Transmembrane helix</keyword>
<proteinExistence type="predicted"/>
<evidence type="ECO:0000256" key="2">
    <source>
        <dbReference type="SAM" id="Phobius"/>
    </source>
</evidence>
<dbReference type="Gene3D" id="3.50.4.10">
    <property type="entry name" value="Hepatocyte Growth Factor"/>
    <property type="match status" value="3"/>
</dbReference>
<evidence type="ECO:0000256" key="1">
    <source>
        <dbReference type="SAM" id="MobiDB-lite"/>
    </source>
</evidence>
<dbReference type="GO" id="GO:0009653">
    <property type="term" value="P:anatomical structure morphogenesis"/>
    <property type="evidence" value="ECO:0007669"/>
    <property type="project" value="TreeGrafter"/>
</dbReference>
<gene>
    <name evidence="4" type="ORF">V9T40_014022</name>
</gene>
<evidence type="ECO:0000259" key="3">
    <source>
        <dbReference type="PROSITE" id="PS50948"/>
    </source>
</evidence>
<reference evidence="4 5" key="1">
    <citation type="submission" date="2024-03" db="EMBL/GenBank/DDBJ databases">
        <title>Adaptation during the transition from Ophiocordyceps entomopathogen to insect associate is accompanied by gene loss and intensified selection.</title>
        <authorList>
            <person name="Ward C.M."/>
            <person name="Onetto C.A."/>
            <person name="Borneman A.R."/>
        </authorList>
    </citation>
    <scope>NUCLEOTIDE SEQUENCE [LARGE SCALE GENOMIC DNA]</scope>
    <source>
        <strain evidence="4">AWRI1</strain>
        <tissue evidence="4">Single Adult Female</tissue>
    </source>
</reference>
<feature type="domain" description="Apple" evidence="3">
    <location>
        <begin position="291"/>
        <end position="375"/>
    </location>
</feature>
<keyword evidence="5" id="KW-1185">Reference proteome</keyword>
<feature type="domain" description="Apple" evidence="3">
    <location>
        <begin position="391"/>
        <end position="475"/>
    </location>
</feature>
<organism evidence="4 5">
    <name type="scientific">Parthenolecanium corni</name>
    <dbReference type="NCBI Taxonomy" id="536013"/>
    <lineage>
        <taxon>Eukaryota</taxon>
        <taxon>Metazoa</taxon>
        <taxon>Ecdysozoa</taxon>
        <taxon>Arthropoda</taxon>
        <taxon>Hexapoda</taxon>
        <taxon>Insecta</taxon>
        <taxon>Pterygota</taxon>
        <taxon>Neoptera</taxon>
        <taxon>Paraneoptera</taxon>
        <taxon>Hemiptera</taxon>
        <taxon>Sternorrhyncha</taxon>
        <taxon>Coccoidea</taxon>
        <taxon>Coccidae</taxon>
        <taxon>Parthenolecanium</taxon>
    </lineage>
</organism>
<feature type="region of interest" description="Disordered" evidence="1">
    <location>
        <begin position="904"/>
        <end position="923"/>
    </location>
</feature>
<dbReference type="AlphaFoldDB" id="A0AAN9TFW3"/>
<dbReference type="PANTHER" id="PTHR47327">
    <property type="entry name" value="FI18240P1-RELATED"/>
    <property type="match status" value="1"/>
</dbReference>
<accession>A0AAN9TFW3</accession>
<feature type="region of interest" description="Disordered" evidence="1">
    <location>
        <begin position="564"/>
        <end position="604"/>
    </location>
</feature>
<evidence type="ECO:0000313" key="4">
    <source>
        <dbReference type="EMBL" id="KAK7582577.1"/>
    </source>
</evidence>
<dbReference type="Proteomes" id="UP001367676">
    <property type="component" value="Unassembled WGS sequence"/>
</dbReference>
<dbReference type="InterPro" id="IPR052774">
    <property type="entry name" value="Celegans_DevNeuronal_Protein"/>
</dbReference>
<dbReference type="PANTHER" id="PTHR47327:SF13">
    <property type="entry name" value="APPLE DOMAIN-CONTAINING PROTEIN"/>
    <property type="match status" value="1"/>
</dbReference>
<name>A0AAN9TFW3_9HEMI</name>
<dbReference type="EMBL" id="JBBCAQ010000033">
    <property type="protein sequence ID" value="KAK7582577.1"/>
    <property type="molecule type" value="Genomic_DNA"/>
</dbReference>
<evidence type="ECO:0000313" key="5">
    <source>
        <dbReference type="Proteomes" id="UP001367676"/>
    </source>
</evidence>
<dbReference type="SUPFAM" id="SSF57414">
    <property type="entry name" value="Hairpin loop containing domain-like"/>
    <property type="match status" value="3"/>
</dbReference>
<dbReference type="PROSITE" id="PS50948">
    <property type="entry name" value="PAN"/>
    <property type="match status" value="3"/>
</dbReference>
<keyword evidence="2" id="KW-0472">Membrane</keyword>
<feature type="transmembrane region" description="Helical" evidence="2">
    <location>
        <begin position="9"/>
        <end position="28"/>
    </location>
</feature>
<sequence>MEIVSVRVISWLFGVVLLMTIVIVLYPAPSSASYAIGVNECFERVAIGKRLNASDVSRSVKNTTLKQCDVECEREMCNAYAYGIGPNGNGTCDISVQLPKSPPIEDPDYDLFIRVLQCRNMTMCFRRLVNGRRIIDRYVRRTFPCDSLARCQLACSLERDFICEGFNYRFGTSPELGNSCQLTAMPGMNLDLTLDFTSDVDYDFYTRDRNAPAACGHLSYKTWNYDFNRRTYVGGEDNWWQRPTPVPPTLGNGIGVPVDHAVSLQPPVMQPVPLDYDEIYRNKWNSHGYECFVRARTGYRLHRQVVVMTLNAPSLYDCEYVCANERKFMCNILSYRYSTVPTTDNCMLGEKTIRQLDFFFDLVPDRDYDVYVRNEFSKPGCQPKRTWDSDCFERIRTGIRLDSSMIRFSINTDSLTDCELICLHIRHFTCRAFSFRYGGSSGEYNCLLTDYPVPEMDPRRHFIEDSYCELYHRGSYGHGCEFDRWPYSANPASYPNFTPINRKDWSHPKSTPPPPVKPTVFTVTTTVYSYNPYGPGQRPTTAMTPYNPAHPMYTPAVGKPYLPPEPPYSPGPKFRPQRPILPASPTVPPSERPPSWSGRGGPGTTYHSRKLDRICYVAYGTPARLKAAAVATSAVVVNEHECKAECSRARESSKFRCATISYWSGHCELSDIELRDLKPEYDFTRDDSYWLFSWDFTNPKCYTPFVTPPTDGVWSTYTVSGRRCKWGTHCSHRSDAGIWSCPVDDGDWDYCCRPDHHCGYSEGYNYPWCYVGSVSRQQWRPCSDFYYPYQTHNRNAPHWPISYVHRQGPPNNTAHSQRQPSLVDSFFEQLRFDQNRLSVNTNATSGRLYSHNNSSLPEFQVVDVTENARTNFTDSSTPWNWSQSRKDNITSLSNHASAVKIIQPRENEKVKRNSEEKSVPNIT</sequence>